<proteinExistence type="predicted"/>
<accession>A0ACB6ZXS9</accession>
<keyword evidence="2" id="KW-1185">Reference proteome</keyword>
<name>A0ACB6ZXS9_THEGA</name>
<comment type="caution">
    <text evidence="1">The sequence shown here is derived from an EMBL/GenBank/DDBJ whole genome shotgun (WGS) entry which is preliminary data.</text>
</comment>
<sequence>MKHIITTDSTSGKFSEDYITRMFAPIGGVDEDHVCGSANCTMGPYWATQKGITELRVRQVSERGGKLRVGIHEDHIKVRGQVKVAGVGQLFL</sequence>
<reference evidence="1" key="2">
    <citation type="journal article" date="2020" name="Nat. Commun.">
        <title>Large-scale genome sequencing of mycorrhizal fungi provides insights into the early evolution of symbiotic traits.</title>
        <authorList>
            <person name="Miyauchi S."/>
            <person name="Kiss E."/>
            <person name="Kuo A."/>
            <person name="Drula E."/>
            <person name="Kohler A."/>
            <person name="Sanchez-Garcia M."/>
            <person name="Morin E."/>
            <person name="Andreopoulos B."/>
            <person name="Barry K.W."/>
            <person name="Bonito G."/>
            <person name="Buee M."/>
            <person name="Carver A."/>
            <person name="Chen C."/>
            <person name="Cichocki N."/>
            <person name="Clum A."/>
            <person name="Culley D."/>
            <person name="Crous P.W."/>
            <person name="Fauchery L."/>
            <person name="Girlanda M."/>
            <person name="Hayes R.D."/>
            <person name="Keri Z."/>
            <person name="LaButti K."/>
            <person name="Lipzen A."/>
            <person name="Lombard V."/>
            <person name="Magnuson J."/>
            <person name="Maillard F."/>
            <person name="Murat C."/>
            <person name="Nolan M."/>
            <person name="Ohm R.A."/>
            <person name="Pangilinan J."/>
            <person name="Pereira M.F."/>
            <person name="Perotto S."/>
            <person name="Peter M."/>
            <person name="Pfister S."/>
            <person name="Riley R."/>
            <person name="Sitrit Y."/>
            <person name="Stielow J.B."/>
            <person name="Szollosi G."/>
            <person name="Zifcakova L."/>
            <person name="Stursova M."/>
            <person name="Spatafora J.W."/>
            <person name="Tedersoo L."/>
            <person name="Vaario L.M."/>
            <person name="Yamada A."/>
            <person name="Yan M."/>
            <person name="Wang P."/>
            <person name="Xu J."/>
            <person name="Bruns T."/>
            <person name="Baldrian P."/>
            <person name="Vilgalys R."/>
            <person name="Dunand C."/>
            <person name="Henrissat B."/>
            <person name="Grigoriev I.V."/>
            <person name="Hibbett D."/>
            <person name="Nagy L.G."/>
            <person name="Martin F.M."/>
        </authorList>
    </citation>
    <scope>NUCLEOTIDE SEQUENCE</scope>
    <source>
        <strain evidence="1">P2</strain>
    </source>
</reference>
<evidence type="ECO:0000313" key="1">
    <source>
        <dbReference type="EMBL" id="KAF9654113.1"/>
    </source>
</evidence>
<gene>
    <name evidence="1" type="ORF">BDM02DRAFT_3106377</name>
</gene>
<organism evidence="1 2">
    <name type="scientific">Thelephora ganbajun</name>
    <name type="common">Ganba fungus</name>
    <dbReference type="NCBI Taxonomy" id="370292"/>
    <lineage>
        <taxon>Eukaryota</taxon>
        <taxon>Fungi</taxon>
        <taxon>Dikarya</taxon>
        <taxon>Basidiomycota</taxon>
        <taxon>Agaricomycotina</taxon>
        <taxon>Agaricomycetes</taxon>
        <taxon>Thelephorales</taxon>
        <taxon>Thelephoraceae</taxon>
        <taxon>Thelephora</taxon>
    </lineage>
</organism>
<reference evidence="1" key="1">
    <citation type="submission" date="2019-10" db="EMBL/GenBank/DDBJ databases">
        <authorList>
            <consortium name="DOE Joint Genome Institute"/>
            <person name="Kuo A."/>
            <person name="Miyauchi S."/>
            <person name="Kiss E."/>
            <person name="Drula E."/>
            <person name="Kohler A."/>
            <person name="Sanchez-Garcia M."/>
            <person name="Andreopoulos B."/>
            <person name="Barry K.W."/>
            <person name="Bonito G."/>
            <person name="Buee M."/>
            <person name="Carver A."/>
            <person name="Chen C."/>
            <person name="Cichocki N."/>
            <person name="Clum A."/>
            <person name="Culley D."/>
            <person name="Crous P.W."/>
            <person name="Fauchery L."/>
            <person name="Girlanda M."/>
            <person name="Hayes R."/>
            <person name="Keri Z."/>
            <person name="Labutti K."/>
            <person name="Lipzen A."/>
            <person name="Lombard V."/>
            <person name="Magnuson J."/>
            <person name="Maillard F."/>
            <person name="Morin E."/>
            <person name="Murat C."/>
            <person name="Nolan M."/>
            <person name="Ohm R."/>
            <person name="Pangilinan J."/>
            <person name="Pereira M."/>
            <person name="Perotto S."/>
            <person name="Peter M."/>
            <person name="Riley R."/>
            <person name="Sitrit Y."/>
            <person name="Stielow B."/>
            <person name="Szollosi G."/>
            <person name="Zifcakova L."/>
            <person name="Stursova M."/>
            <person name="Spatafora J.W."/>
            <person name="Tedersoo L."/>
            <person name="Vaario L.-M."/>
            <person name="Yamada A."/>
            <person name="Yan M."/>
            <person name="Wang P."/>
            <person name="Xu J."/>
            <person name="Bruns T."/>
            <person name="Baldrian P."/>
            <person name="Vilgalys R."/>
            <person name="Henrissat B."/>
            <person name="Grigoriev I.V."/>
            <person name="Hibbett D."/>
            <person name="Nagy L.G."/>
            <person name="Martin F.M."/>
        </authorList>
    </citation>
    <scope>NUCLEOTIDE SEQUENCE</scope>
    <source>
        <strain evidence="1">P2</strain>
    </source>
</reference>
<protein>
    <submittedName>
        <fullName evidence="1">Diaminopimelate epimerase-like protein</fullName>
    </submittedName>
</protein>
<dbReference type="Proteomes" id="UP000886501">
    <property type="component" value="Unassembled WGS sequence"/>
</dbReference>
<evidence type="ECO:0000313" key="2">
    <source>
        <dbReference type="Proteomes" id="UP000886501"/>
    </source>
</evidence>
<dbReference type="EMBL" id="MU117961">
    <property type="protein sequence ID" value="KAF9654113.1"/>
    <property type="molecule type" value="Genomic_DNA"/>
</dbReference>